<evidence type="ECO:0000256" key="1">
    <source>
        <dbReference type="ARBA" id="ARBA00004141"/>
    </source>
</evidence>
<dbReference type="Pfam" id="PF01694">
    <property type="entry name" value="Rhomboid"/>
    <property type="match status" value="1"/>
</dbReference>
<dbReference type="GO" id="GO:0016020">
    <property type="term" value="C:membrane"/>
    <property type="evidence" value="ECO:0007669"/>
    <property type="project" value="UniProtKB-SubCell"/>
</dbReference>
<evidence type="ECO:0000256" key="4">
    <source>
        <dbReference type="ARBA" id="ARBA00023136"/>
    </source>
</evidence>
<evidence type="ECO:0000313" key="7">
    <source>
        <dbReference type="EMBL" id="CCC48828.1"/>
    </source>
</evidence>
<name>G0TXY4_TRYVY</name>
<dbReference type="VEuPathDB" id="TriTrypDB:TvY486_0701660"/>
<dbReference type="AlphaFoldDB" id="G0TXY4"/>
<evidence type="ECO:0000259" key="6">
    <source>
        <dbReference type="Pfam" id="PF01694"/>
    </source>
</evidence>
<protein>
    <recommendedName>
        <fullName evidence="6">Peptidase S54 rhomboid domain-containing protein</fullName>
    </recommendedName>
</protein>
<reference evidence="7" key="1">
    <citation type="journal article" date="2012" name="Proc. Natl. Acad. Sci. U.S.A.">
        <title>Antigenic diversity is generated by distinct evolutionary mechanisms in African trypanosome species.</title>
        <authorList>
            <person name="Jackson A.P."/>
            <person name="Berry A."/>
            <person name="Aslett M."/>
            <person name="Allison H.C."/>
            <person name="Burton P."/>
            <person name="Vavrova-Anderson J."/>
            <person name="Brown R."/>
            <person name="Browne H."/>
            <person name="Corton N."/>
            <person name="Hauser H."/>
            <person name="Gamble J."/>
            <person name="Gilderthorp R."/>
            <person name="Marcello L."/>
            <person name="McQuillan J."/>
            <person name="Otto T.D."/>
            <person name="Quail M.A."/>
            <person name="Sanders M.J."/>
            <person name="van Tonder A."/>
            <person name="Ginger M.L."/>
            <person name="Field M.C."/>
            <person name="Barry J.D."/>
            <person name="Hertz-Fowler C."/>
            <person name="Berriman M."/>
        </authorList>
    </citation>
    <scope>NUCLEOTIDE SEQUENCE</scope>
    <source>
        <strain evidence="7">Y486</strain>
    </source>
</reference>
<evidence type="ECO:0000256" key="2">
    <source>
        <dbReference type="ARBA" id="ARBA00022692"/>
    </source>
</evidence>
<dbReference type="EMBL" id="HE573023">
    <property type="protein sequence ID" value="CCC48828.1"/>
    <property type="molecule type" value="Genomic_DNA"/>
</dbReference>
<keyword evidence="3 5" id="KW-1133">Transmembrane helix</keyword>
<dbReference type="InterPro" id="IPR022764">
    <property type="entry name" value="Peptidase_S54_rhomboid_dom"/>
</dbReference>
<comment type="subcellular location">
    <subcellularLocation>
        <location evidence="1">Membrane</location>
        <topology evidence="1">Multi-pass membrane protein</topology>
    </subcellularLocation>
</comment>
<dbReference type="GO" id="GO:0004252">
    <property type="term" value="F:serine-type endopeptidase activity"/>
    <property type="evidence" value="ECO:0007669"/>
    <property type="project" value="InterPro"/>
</dbReference>
<dbReference type="SUPFAM" id="SSF144091">
    <property type="entry name" value="Rhomboid-like"/>
    <property type="match status" value="1"/>
</dbReference>
<dbReference type="Gene3D" id="1.20.1540.10">
    <property type="entry name" value="Rhomboid-like"/>
    <property type="match status" value="1"/>
</dbReference>
<dbReference type="InterPro" id="IPR035952">
    <property type="entry name" value="Rhomboid-like_sf"/>
</dbReference>
<evidence type="ECO:0000256" key="5">
    <source>
        <dbReference type="SAM" id="Phobius"/>
    </source>
</evidence>
<keyword evidence="4 5" id="KW-0472">Membrane</keyword>
<feature type="domain" description="Peptidase S54 rhomboid" evidence="6">
    <location>
        <begin position="75"/>
        <end position="214"/>
    </location>
</feature>
<proteinExistence type="predicted"/>
<keyword evidence="2 5" id="KW-0812">Transmembrane</keyword>
<evidence type="ECO:0000256" key="3">
    <source>
        <dbReference type="ARBA" id="ARBA00022989"/>
    </source>
</evidence>
<organism evidence="7">
    <name type="scientific">Trypanosoma vivax (strain Y486)</name>
    <dbReference type="NCBI Taxonomy" id="1055687"/>
    <lineage>
        <taxon>Eukaryota</taxon>
        <taxon>Discoba</taxon>
        <taxon>Euglenozoa</taxon>
        <taxon>Kinetoplastea</taxon>
        <taxon>Metakinetoplastina</taxon>
        <taxon>Trypanosomatida</taxon>
        <taxon>Trypanosomatidae</taxon>
        <taxon>Trypanosoma</taxon>
        <taxon>Duttonella</taxon>
    </lineage>
</organism>
<gene>
    <name evidence="7" type="ORF">TVY486_0701660</name>
</gene>
<feature type="transmembrane region" description="Helical" evidence="5">
    <location>
        <begin position="196"/>
        <end position="213"/>
    </location>
</feature>
<accession>G0TXY4</accession>
<sequence>MASFQSASNAAQFFAMALTTDQTSFLIYHTGSYANNSVMLSSRKPLLMRDVFLTKSSSLLPNPLSCIYVHRPIDAFLNSVVSWLLVKPIVEVIGWKSGTVLYVGSGFFSSFAYLLSCQVNSSKTNTRFDCACTSNGAFAGFAALSLAFPRCFVPASKQAPVFFVGVPYLAKCFHEEFIGPKFMERRVDGEVELRNWGFVGGAFFAMIYASLVLRTRADRRQLNDFWKNLSSVRQ</sequence>